<dbReference type="Gene3D" id="3.40.50.620">
    <property type="entry name" value="HUPs"/>
    <property type="match status" value="1"/>
</dbReference>
<protein>
    <submittedName>
        <fullName evidence="4">Asparagine synthase</fullName>
    </submittedName>
</protein>
<dbReference type="Proteomes" id="UP000196084">
    <property type="component" value="Unassembled WGS sequence"/>
</dbReference>
<dbReference type="SUPFAM" id="SSF52402">
    <property type="entry name" value="Adenine nucleotide alpha hydrolases-like"/>
    <property type="match status" value="1"/>
</dbReference>
<keyword evidence="5" id="KW-1185">Reference proteome</keyword>
<feature type="domain" description="Asparagine synthetase" evidence="3">
    <location>
        <begin position="112"/>
        <end position="252"/>
    </location>
</feature>
<reference evidence="4 5" key="1">
    <citation type="submission" date="2017-02" db="EMBL/GenBank/DDBJ databases">
        <title>Natronthermophilus aegyptiacus gen. nov.,sp. nov., an aerobic, extremely halophilic alkalithermophilic archaeon isolated from the athalassohaline Wadi An Natrun, Egypt.</title>
        <authorList>
            <person name="Zhao B."/>
        </authorList>
    </citation>
    <scope>NUCLEOTIDE SEQUENCE [LARGE SCALE GENOMIC DNA]</scope>
    <source>
        <strain evidence="4 5">CGMCC 1.3597</strain>
    </source>
</reference>
<comment type="caution">
    <text evidence="4">The sequence shown here is derived from an EMBL/GenBank/DDBJ whole genome shotgun (WGS) entry which is preliminary data.</text>
</comment>
<accession>A0A202EDL2</accession>
<proteinExistence type="predicted"/>
<keyword evidence="2" id="KW-0067">ATP-binding</keyword>
<evidence type="ECO:0000313" key="5">
    <source>
        <dbReference type="Proteomes" id="UP000196084"/>
    </source>
</evidence>
<dbReference type="InterPro" id="IPR014729">
    <property type="entry name" value="Rossmann-like_a/b/a_fold"/>
</dbReference>
<dbReference type="CDD" id="cd01991">
    <property type="entry name" value="Asn_synthase_B_C"/>
    <property type="match status" value="1"/>
</dbReference>
<name>A0A202EDL2_9EURY</name>
<dbReference type="GO" id="GO:0005829">
    <property type="term" value="C:cytosol"/>
    <property type="evidence" value="ECO:0007669"/>
    <property type="project" value="TreeGrafter"/>
</dbReference>
<evidence type="ECO:0000313" key="4">
    <source>
        <dbReference type="EMBL" id="OVE86278.1"/>
    </source>
</evidence>
<dbReference type="GO" id="GO:0004066">
    <property type="term" value="F:asparagine synthase (glutamine-hydrolyzing) activity"/>
    <property type="evidence" value="ECO:0007669"/>
    <property type="project" value="InterPro"/>
</dbReference>
<feature type="domain" description="Asparagine synthetase" evidence="3">
    <location>
        <begin position="265"/>
        <end position="350"/>
    </location>
</feature>
<organism evidence="4 5">
    <name type="scientific">Natronolimnobius baerhuensis</name>
    <dbReference type="NCBI Taxonomy" id="253108"/>
    <lineage>
        <taxon>Archaea</taxon>
        <taxon>Methanobacteriati</taxon>
        <taxon>Methanobacteriota</taxon>
        <taxon>Stenosarchaea group</taxon>
        <taxon>Halobacteria</taxon>
        <taxon>Halobacteriales</taxon>
        <taxon>Natrialbaceae</taxon>
        <taxon>Natronolimnobius</taxon>
    </lineage>
</organism>
<dbReference type="InterPro" id="IPR001962">
    <property type="entry name" value="Asn_synthase"/>
</dbReference>
<dbReference type="InterPro" id="IPR050795">
    <property type="entry name" value="Asn_Synthetase"/>
</dbReference>
<dbReference type="GO" id="GO:0005524">
    <property type="term" value="F:ATP binding"/>
    <property type="evidence" value="ECO:0007669"/>
    <property type="project" value="UniProtKB-KW"/>
</dbReference>
<keyword evidence="1" id="KW-0547">Nucleotide-binding</keyword>
<evidence type="ECO:0000259" key="3">
    <source>
        <dbReference type="Pfam" id="PF00733"/>
    </source>
</evidence>
<dbReference type="GO" id="GO:0006529">
    <property type="term" value="P:asparagine biosynthetic process"/>
    <property type="evidence" value="ECO:0007669"/>
    <property type="project" value="InterPro"/>
</dbReference>
<evidence type="ECO:0000256" key="2">
    <source>
        <dbReference type="ARBA" id="ARBA00022840"/>
    </source>
</evidence>
<evidence type="ECO:0000256" key="1">
    <source>
        <dbReference type="ARBA" id="ARBA00022741"/>
    </source>
</evidence>
<dbReference type="Pfam" id="PF00733">
    <property type="entry name" value="Asn_synthase"/>
    <property type="match status" value="2"/>
</dbReference>
<dbReference type="PANTHER" id="PTHR11772:SF2">
    <property type="entry name" value="ASPARAGINE SYNTHETASE [GLUTAMINE-HYDROLYZING]"/>
    <property type="match status" value="1"/>
</dbReference>
<dbReference type="PANTHER" id="PTHR11772">
    <property type="entry name" value="ASPARAGINE SYNTHETASE"/>
    <property type="match status" value="1"/>
</dbReference>
<gene>
    <name evidence="4" type="ORF">B2G88_05720</name>
</gene>
<dbReference type="RefSeq" id="WP_087714209.1">
    <property type="nucleotide sequence ID" value="NZ_MWPH01000001.1"/>
</dbReference>
<dbReference type="AlphaFoldDB" id="A0A202EDL2"/>
<dbReference type="EMBL" id="MWPH01000001">
    <property type="protein sequence ID" value="OVE86278.1"/>
    <property type="molecule type" value="Genomic_DNA"/>
</dbReference>
<dbReference type="OrthoDB" id="8692at2157"/>
<sequence length="379" mass="40892">MTLRGASEEIVRDALERVDPLPGTAGFAGELDGQLVRDVLGREPLFLERAEPTEPRWAFEPATLEEPIAVPAGTALEGTDATASADTPTVDRHWTLPTPEPVSDQATALEDLDDAIQTAHSAATAAERDIAVAFSGGVDSALVAELLDAPLYVVGFPDSHDIEAARTAAEAMGRDLTVVDLEPADLERAVPKIVRATGRTNAMDIQIALPLYLVGERVAADGFDALAVGQGADELFGGYEKVVRLDHRVDAETTRGAVREQIQSLSEQLPRDVLAIRATGLEPVAPLLHDAVVDAALRLPDDLLADEETRKRGFRQVASRYLPDDVAMRDKKAVQYGSLVAREIDRLARQAGYKRRMDDHVDKYIASLLEDEPTTPAAE</sequence>